<dbReference type="Proteomes" id="UP001596215">
    <property type="component" value="Unassembled WGS sequence"/>
</dbReference>
<accession>A0ABW1VUF0</accession>
<gene>
    <name evidence="1" type="ORF">ACFP73_15520</name>
</gene>
<dbReference type="RefSeq" id="WP_212708982.1">
    <property type="nucleotide sequence ID" value="NZ_BAAAFW010000009.1"/>
</dbReference>
<evidence type="ECO:0000313" key="2">
    <source>
        <dbReference type="Proteomes" id="UP001596215"/>
    </source>
</evidence>
<keyword evidence="2" id="KW-1185">Reference proteome</keyword>
<comment type="caution">
    <text evidence="1">The sequence shown here is derived from an EMBL/GenBank/DDBJ whole genome shotgun (WGS) entry which is preliminary data.</text>
</comment>
<sequence length="76" mass="8515">MKTFVGTVLVLVVLFFVYKVVFDSPMKEAAMTNAREAVHQCRANLNKANSLSEQQRLAGVCEQMEDDFRQAYGTAP</sequence>
<dbReference type="EMBL" id="JBHSUC010000031">
    <property type="protein sequence ID" value="MFC6363477.1"/>
    <property type="molecule type" value="Genomic_DNA"/>
</dbReference>
<reference evidence="2" key="1">
    <citation type="journal article" date="2019" name="Int. J. Syst. Evol. Microbiol.">
        <title>The Global Catalogue of Microorganisms (GCM) 10K type strain sequencing project: providing services to taxonomists for standard genome sequencing and annotation.</title>
        <authorList>
            <consortium name="The Broad Institute Genomics Platform"/>
            <consortium name="The Broad Institute Genome Sequencing Center for Infectious Disease"/>
            <person name="Wu L."/>
            <person name="Ma J."/>
        </authorList>
    </citation>
    <scope>NUCLEOTIDE SEQUENCE [LARGE SCALE GENOMIC DNA]</scope>
    <source>
        <strain evidence="2">CGMCC 4.1530</strain>
    </source>
</reference>
<name>A0ABW1VUF0_9GAMM</name>
<protein>
    <submittedName>
        <fullName evidence="1">Uncharacterized protein</fullName>
    </submittedName>
</protein>
<proteinExistence type="predicted"/>
<organism evidence="1 2">
    <name type="scientific">Tatumella punctata</name>
    <dbReference type="NCBI Taxonomy" id="399969"/>
    <lineage>
        <taxon>Bacteria</taxon>
        <taxon>Pseudomonadati</taxon>
        <taxon>Pseudomonadota</taxon>
        <taxon>Gammaproteobacteria</taxon>
        <taxon>Enterobacterales</taxon>
        <taxon>Erwiniaceae</taxon>
        <taxon>Tatumella</taxon>
    </lineage>
</organism>
<evidence type="ECO:0000313" key="1">
    <source>
        <dbReference type="EMBL" id="MFC6363477.1"/>
    </source>
</evidence>